<dbReference type="EMBL" id="VOIH02000010">
    <property type="protein sequence ID" value="KAF3436100.1"/>
    <property type="molecule type" value="Genomic_DNA"/>
</dbReference>
<dbReference type="AlphaFoldDB" id="A0A8K0DRU7"/>
<reference evidence="1" key="1">
    <citation type="submission" date="2020-03" db="EMBL/GenBank/DDBJ databases">
        <title>A high-quality chromosome-level genome assembly of a woody plant with both climbing and erect habits, Rhamnella rubrinervis.</title>
        <authorList>
            <person name="Lu Z."/>
            <person name="Yang Y."/>
            <person name="Zhu X."/>
            <person name="Sun Y."/>
        </authorList>
    </citation>
    <scope>NUCLEOTIDE SEQUENCE</scope>
    <source>
        <strain evidence="1">BYM</strain>
        <tissue evidence="1">Leaf</tissue>
    </source>
</reference>
<name>A0A8K0DRU7_9ROSA</name>
<evidence type="ECO:0000313" key="1">
    <source>
        <dbReference type="EMBL" id="KAF3436100.1"/>
    </source>
</evidence>
<gene>
    <name evidence="1" type="ORF">FNV43_RR23192</name>
</gene>
<protein>
    <submittedName>
        <fullName evidence="1">Uncharacterized protein</fullName>
    </submittedName>
</protein>
<evidence type="ECO:0000313" key="2">
    <source>
        <dbReference type="Proteomes" id="UP000796880"/>
    </source>
</evidence>
<accession>A0A8K0DRU7</accession>
<organism evidence="1 2">
    <name type="scientific">Rhamnella rubrinervis</name>
    <dbReference type="NCBI Taxonomy" id="2594499"/>
    <lineage>
        <taxon>Eukaryota</taxon>
        <taxon>Viridiplantae</taxon>
        <taxon>Streptophyta</taxon>
        <taxon>Embryophyta</taxon>
        <taxon>Tracheophyta</taxon>
        <taxon>Spermatophyta</taxon>
        <taxon>Magnoliopsida</taxon>
        <taxon>eudicotyledons</taxon>
        <taxon>Gunneridae</taxon>
        <taxon>Pentapetalae</taxon>
        <taxon>rosids</taxon>
        <taxon>fabids</taxon>
        <taxon>Rosales</taxon>
        <taxon>Rhamnaceae</taxon>
        <taxon>rhamnoid group</taxon>
        <taxon>Rhamneae</taxon>
        <taxon>Rhamnella</taxon>
    </lineage>
</organism>
<proteinExistence type="predicted"/>
<comment type="caution">
    <text evidence="1">The sequence shown here is derived from an EMBL/GenBank/DDBJ whole genome shotgun (WGS) entry which is preliminary data.</text>
</comment>
<dbReference type="Proteomes" id="UP000796880">
    <property type="component" value="Unassembled WGS sequence"/>
</dbReference>
<keyword evidence="2" id="KW-1185">Reference proteome</keyword>
<sequence length="201" mass="22549">MGLASYRCNIGEDYDVKISAPNLVSFVFGGVLINPLTFTVPVNPPLFNVYLGLHYSYFVHVYVDDGYRVRRPPPLISCFQKLLGCVSQLETLEFEIVVPKYLSNGGGYSMAMCPGRRSSFLVDFVNQGSGNEVMLVLHLVEIVVSLDKITIDVCLPWAYWRNSGDFLSSTPKISHPLAKPCRERAQLLKTQFRPEINVVIL</sequence>